<dbReference type="Pfam" id="PF05670">
    <property type="entry name" value="NFACT-R_1"/>
    <property type="match status" value="1"/>
</dbReference>
<feature type="compositionally biased region" description="Low complexity" evidence="1">
    <location>
        <begin position="220"/>
        <end position="248"/>
    </location>
</feature>
<feature type="compositionally biased region" description="Basic residues" evidence="1">
    <location>
        <begin position="63"/>
        <end position="77"/>
    </location>
</feature>
<evidence type="ECO:0000259" key="2">
    <source>
        <dbReference type="Pfam" id="PF05670"/>
    </source>
</evidence>
<dbReference type="EMBL" id="MU069475">
    <property type="protein sequence ID" value="KAF5841832.1"/>
    <property type="molecule type" value="Genomic_DNA"/>
</dbReference>
<feature type="compositionally biased region" description="Basic residues" evidence="1">
    <location>
        <begin position="617"/>
        <end position="627"/>
    </location>
</feature>
<sequence length="778" mass="83413">MLSRSLLPPRGLFHSNTLLSSKFATDRCKKFQSSVKASSKHAENEGPTQTLAQPEQNVGQQQQKKRAGNGVKQKKGRQTVDFSSLAASVNELRQQVVPAKVEQAWERVLQLQFGMRPGEPPLRSLYCEIMSRFSNVILTKEAGEIVACGYQVGPQMSSLRQLQAGSTYLPPPVTTGIPPSSCSSMEEWRDIVVRASSLAMEKRQQRKRKPTPTDGTSSRNGNSSTATYNNTTTSSSTSTSTSNNSSSSGSGGPFPGVGSVSSSEHGINRSSATDSNGTSASTASNLFEDAQQNGSASSPNSQGKEGRLLGSGTGSQAGNAPAASGSSSSESTAQLAQGGQLAEGIMRAFQGTSPSLISDMWLAAGLPAEGPGAPGSADVGLLSTPEWRALWEQWQVWLDRIHSGSFTASSDDELTRYSVIWDTKSIPHLTRTHDSVLHLLDAYYAEMQSEDRHARLHQQLLSAVQGLHKKVCAKIRTFEAQLLDVSEVEAVQKTADMITANIYRIPPGAKEVECEDWDTGEVVKLPLDPTKSAVEISRDIYKRARKLRRASDAVSPLLEAAFEELEYIEQVLDSLQQLKSRTGPEDEKALMEVQEELVSGGYMKPPPDAALAAKAASKARKANARASKRGDKTNASGDGSSRLRSFVSPGGYQVLVGRNNKQNDVLSHTVAQPEDLWFHIRGRPGSHVALRVGSKAGSPNTRPEIGDEDVQCAADLAAYFSKGRQDLKCDVIVAKAGGLKKPKGAKPGQVLVTKELGNVVARPENVVSLVGKASQDES</sequence>
<dbReference type="PANTHER" id="PTHR15239:SF6">
    <property type="entry name" value="RIBOSOME QUALITY CONTROL COMPLEX SUBUNIT NEMF"/>
    <property type="match status" value="1"/>
</dbReference>
<evidence type="ECO:0000256" key="1">
    <source>
        <dbReference type="SAM" id="MobiDB-lite"/>
    </source>
</evidence>
<gene>
    <name evidence="3" type="ORF">DUNSADRAFT_10895</name>
</gene>
<keyword evidence="4" id="KW-1185">Reference proteome</keyword>
<protein>
    <submittedName>
        <fullName evidence="3">Fibronectin-binding protein A N-terminus-domain-containing protein</fullName>
    </submittedName>
</protein>
<dbReference type="PANTHER" id="PTHR15239">
    <property type="entry name" value="NUCLEAR EXPORT MEDIATOR FACTOR NEMF"/>
    <property type="match status" value="1"/>
</dbReference>
<organism evidence="3 4">
    <name type="scientific">Dunaliella salina</name>
    <name type="common">Green alga</name>
    <name type="synonym">Protococcus salinus</name>
    <dbReference type="NCBI Taxonomy" id="3046"/>
    <lineage>
        <taxon>Eukaryota</taxon>
        <taxon>Viridiplantae</taxon>
        <taxon>Chlorophyta</taxon>
        <taxon>core chlorophytes</taxon>
        <taxon>Chlorophyceae</taxon>
        <taxon>CS clade</taxon>
        <taxon>Chlamydomonadales</taxon>
        <taxon>Dunaliellaceae</taxon>
        <taxon>Dunaliella</taxon>
    </lineage>
</organism>
<dbReference type="InterPro" id="IPR051608">
    <property type="entry name" value="RQC_Subunit_NEMF"/>
</dbReference>
<feature type="compositionally biased region" description="Polar residues" evidence="1">
    <location>
        <begin position="264"/>
        <end position="303"/>
    </location>
</feature>
<evidence type="ECO:0000313" key="3">
    <source>
        <dbReference type="EMBL" id="KAF5841832.1"/>
    </source>
</evidence>
<feature type="domain" description="NFACT RNA-binding" evidence="2">
    <location>
        <begin position="645"/>
        <end position="751"/>
    </location>
</feature>
<evidence type="ECO:0000313" key="4">
    <source>
        <dbReference type="Proteomes" id="UP000815325"/>
    </source>
</evidence>
<accession>A0ABQ7H4Q3</accession>
<feature type="region of interest" description="Disordered" evidence="1">
    <location>
        <begin position="34"/>
        <end position="78"/>
    </location>
</feature>
<name>A0ABQ7H4Q3_DUNSA</name>
<feature type="compositionally biased region" description="Low complexity" evidence="1">
    <location>
        <begin position="316"/>
        <end position="337"/>
    </location>
</feature>
<comment type="caution">
    <text evidence="3">The sequence shown here is derived from an EMBL/GenBank/DDBJ whole genome shotgun (WGS) entry which is preliminary data.</text>
</comment>
<feature type="region of interest" description="Disordered" evidence="1">
    <location>
        <begin position="612"/>
        <end position="643"/>
    </location>
</feature>
<reference evidence="3" key="1">
    <citation type="submission" date="2017-08" db="EMBL/GenBank/DDBJ databases">
        <authorList>
            <person name="Polle J.E."/>
            <person name="Barry K."/>
            <person name="Cushman J."/>
            <person name="Schmutz J."/>
            <person name="Tran D."/>
            <person name="Hathwaick L.T."/>
            <person name="Yim W.C."/>
            <person name="Jenkins J."/>
            <person name="Mckie-Krisberg Z.M."/>
            <person name="Prochnik S."/>
            <person name="Lindquist E."/>
            <person name="Dockter R.B."/>
            <person name="Adam C."/>
            <person name="Molina H."/>
            <person name="Bunkerborg J."/>
            <person name="Jin E."/>
            <person name="Buchheim M."/>
            <person name="Magnuson J."/>
        </authorList>
    </citation>
    <scope>NUCLEOTIDE SEQUENCE</scope>
    <source>
        <strain evidence="3">CCAP 19/18</strain>
    </source>
</reference>
<feature type="region of interest" description="Disordered" evidence="1">
    <location>
        <begin position="198"/>
        <end position="338"/>
    </location>
</feature>
<feature type="compositionally biased region" description="Polar residues" evidence="1">
    <location>
        <begin position="46"/>
        <end position="62"/>
    </location>
</feature>
<feature type="compositionally biased region" description="Polar residues" evidence="1">
    <location>
        <begin position="633"/>
        <end position="643"/>
    </location>
</feature>
<dbReference type="Gene3D" id="2.30.310.10">
    <property type="entry name" value="ibrinogen binding protein from staphylococcus aureus domain"/>
    <property type="match status" value="1"/>
</dbReference>
<dbReference type="InterPro" id="IPR008532">
    <property type="entry name" value="NFACT_RNA-bd"/>
</dbReference>
<dbReference type="Proteomes" id="UP000815325">
    <property type="component" value="Unassembled WGS sequence"/>
</dbReference>
<dbReference type="Pfam" id="PF05833">
    <property type="entry name" value="NFACT_N"/>
    <property type="match status" value="2"/>
</dbReference>
<proteinExistence type="predicted"/>